<gene>
    <name evidence="1" type="ORF">BCR34DRAFT_385425</name>
</gene>
<organism evidence="1 2">
    <name type="scientific">Clohesyomyces aquaticus</name>
    <dbReference type="NCBI Taxonomy" id="1231657"/>
    <lineage>
        <taxon>Eukaryota</taxon>
        <taxon>Fungi</taxon>
        <taxon>Dikarya</taxon>
        <taxon>Ascomycota</taxon>
        <taxon>Pezizomycotina</taxon>
        <taxon>Dothideomycetes</taxon>
        <taxon>Pleosporomycetidae</taxon>
        <taxon>Pleosporales</taxon>
        <taxon>Lindgomycetaceae</taxon>
        <taxon>Clohesyomyces</taxon>
    </lineage>
</organism>
<protein>
    <submittedName>
        <fullName evidence="1">Uncharacterized protein</fullName>
    </submittedName>
</protein>
<proteinExistence type="predicted"/>
<evidence type="ECO:0000313" key="1">
    <source>
        <dbReference type="EMBL" id="ORY09014.1"/>
    </source>
</evidence>
<name>A0A1Y1ZFS8_9PLEO</name>
<dbReference type="AlphaFoldDB" id="A0A1Y1ZFS8"/>
<evidence type="ECO:0000313" key="2">
    <source>
        <dbReference type="Proteomes" id="UP000193144"/>
    </source>
</evidence>
<dbReference type="EMBL" id="MCFA01000092">
    <property type="protein sequence ID" value="ORY09014.1"/>
    <property type="molecule type" value="Genomic_DNA"/>
</dbReference>
<dbReference type="Proteomes" id="UP000193144">
    <property type="component" value="Unassembled WGS sequence"/>
</dbReference>
<comment type="caution">
    <text evidence="1">The sequence shown here is derived from an EMBL/GenBank/DDBJ whole genome shotgun (WGS) entry which is preliminary data.</text>
</comment>
<sequence>MDWVEGWEGGHIHARARTQVDTDQYTRYISFGLYITMAEGYFGVWYNVHVDVSLNSLAERDIQIQVYAPNHCLDPARRPTYTTRLDMSMSHTLSQMHFAQWRPMHDTMTLAALPRTRVPYASESNQTSCTARAMLRSGLVGKVERQRVG</sequence>
<accession>A0A1Y1ZFS8</accession>
<keyword evidence="2" id="KW-1185">Reference proteome</keyword>
<reference evidence="1 2" key="1">
    <citation type="submission" date="2016-07" db="EMBL/GenBank/DDBJ databases">
        <title>Pervasive Adenine N6-methylation of Active Genes in Fungi.</title>
        <authorList>
            <consortium name="DOE Joint Genome Institute"/>
            <person name="Mondo S.J."/>
            <person name="Dannebaum R.O."/>
            <person name="Kuo R.C."/>
            <person name="Labutti K."/>
            <person name="Haridas S."/>
            <person name="Kuo A."/>
            <person name="Salamov A."/>
            <person name="Ahrendt S.R."/>
            <person name="Lipzen A."/>
            <person name="Sullivan W."/>
            <person name="Andreopoulos W.B."/>
            <person name="Clum A."/>
            <person name="Lindquist E."/>
            <person name="Daum C."/>
            <person name="Ramamoorthy G.K."/>
            <person name="Gryganskyi A."/>
            <person name="Culley D."/>
            <person name="Magnuson J.K."/>
            <person name="James T.Y."/>
            <person name="O'Malley M.A."/>
            <person name="Stajich J.E."/>
            <person name="Spatafora J.W."/>
            <person name="Visel A."/>
            <person name="Grigoriev I.V."/>
        </authorList>
    </citation>
    <scope>NUCLEOTIDE SEQUENCE [LARGE SCALE GENOMIC DNA]</scope>
    <source>
        <strain evidence="1 2">CBS 115471</strain>
    </source>
</reference>